<dbReference type="STRING" id="1802457.A3F15_00735"/>
<dbReference type="InterPro" id="IPR015946">
    <property type="entry name" value="KH_dom-like_a/b"/>
</dbReference>
<evidence type="ECO:0000313" key="3">
    <source>
        <dbReference type="EMBL" id="OHA70035.1"/>
    </source>
</evidence>
<reference evidence="3 4" key="1">
    <citation type="journal article" date="2016" name="Nat. Commun.">
        <title>Thousands of microbial genomes shed light on interconnected biogeochemical processes in an aquifer system.</title>
        <authorList>
            <person name="Anantharaman K."/>
            <person name="Brown C.T."/>
            <person name="Hug L.A."/>
            <person name="Sharon I."/>
            <person name="Castelle C.J."/>
            <person name="Probst A.J."/>
            <person name="Thomas B.C."/>
            <person name="Singh A."/>
            <person name="Wilkins M.J."/>
            <person name="Karaoz U."/>
            <person name="Brodie E.L."/>
            <person name="Williams K.H."/>
            <person name="Hubbard S.S."/>
            <person name="Banfield J.F."/>
        </authorList>
    </citation>
    <scope>NUCLEOTIDE SEQUENCE [LARGE SCALE GENOMIC DNA]</scope>
</reference>
<dbReference type="Gene3D" id="3.30.1370.50">
    <property type="entry name" value="R3H-like domain"/>
    <property type="match status" value="1"/>
</dbReference>
<evidence type="ECO:0000256" key="1">
    <source>
        <dbReference type="SAM" id="Coils"/>
    </source>
</evidence>
<evidence type="ECO:0000259" key="2">
    <source>
        <dbReference type="PROSITE" id="PS51061"/>
    </source>
</evidence>
<dbReference type="Pfam" id="PF01424">
    <property type="entry name" value="R3H"/>
    <property type="match status" value="1"/>
</dbReference>
<dbReference type="CDD" id="cd02644">
    <property type="entry name" value="R3H_jag"/>
    <property type="match status" value="1"/>
</dbReference>
<feature type="domain" description="R3H" evidence="2">
    <location>
        <begin position="97"/>
        <end position="163"/>
    </location>
</feature>
<dbReference type="InterPro" id="IPR001374">
    <property type="entry name" value="R3H_dom"/>
</dbReference>
<dbReference type="GO" id="GO:0003723">
    <property type="term" value="F:RNA binding"/>
    <property type="evidence" value="ECO:0007669"/>
    <property type="project" value="InterPro"/>
</dbReference>
<dbReference type="PANTHER" id="PTHR35800:SF1">
    <property type="entry name" value="RNA-BINDING PROTEIN KHPB"/>
    <property type="match status" value="1"/>
</dbReference>
<dbReference type="PANTHER" id="PTHR35800">
    <property type="entry name" value="PROTEIN JAG"/>
    <property type="match status" value="1"/>
</dbReference>
<dbReference type="SUPFAM" id="SSF82708">
    <property type="entry name" value="R3H domain"/>
    <property type="match status" value="1"/>
</dbReference>
<dbReference type="SMART" id="SM00393">
    <property type="entry name" value="R3H"/>
    <property type="match status" value="1"/>
</dbReference>
<organism evidence="3 4">
    <name type="scientific">Candidatus Wildermuthbacteria bacterium RIFCSPHIGHO2_12_FULL_40_12</name>
    <dbReference type="NCBI Taxonomy" id="1802457"/>
    <lineage>
        <taxon>Bacteria</taxon>
        <taxon>Candidatus Wildermuthiibacteriota</taxon>
    </lineage>
</organism>
<gene>
    <name evidence="3" type="ORF">A3F15_00735</name>
</gene>
<keyword evidence="1" id="KW-0175">Coiled coil</keyword>
<dbReference type="PROSITE" id="PS51061">
    <property type="entry name" value="R3H"/>
    <property type="match status" value="1"/>
</dbReference>
<dbReference type="InterPro" id="IPR034079">
    <property type="entry name" value="R3H_KhpB"/>
</dbReference>
<name>A0A1G2RB19_9BACT</name>
<sequence>MIDGNDLKTIKETTQEFFLKTGLDIDLDFLPPKKSNIQGGQEEIFAIQLNITAKEPQILIGERGQTLSEIQHLLKSVLKRKIDNRFFLELDINDYKKKKADYLRELARLEAEGVALSKQEKAFPPMTAYERRIIHLELADHPNIIAESAGEEPDRKIIIKPKP</sequence>
<dbReference type="Gene3D" id="3.30.300.20">
    <property type="match status" value="1"/>
</dbReference>
<proteinExistence type="predicted"/>
<dbReference type="Proteomes" id="UP000177078">
    <property type="component" value="Unassembled WGS sequence"/>
</dbReference>
<feature type="coiled-coil region" evidence="1">
    <location>
        <begin position="92"/>
        <end position="119"/>
    </location>
</feature>
<accession>A0A1G2RB19</accession>
<dbReference type="AlphaFoldDB" id="A0A1G2RB19"/>
<protein>
    <recommendedName>
        <fullName evidence="2">R3H domain-containing protein</fullName>
    </recommendedName>
</protein>
<dbReference type="InterPro" id="IPR036867">
    <property type="entry name" value="R3H_dom_sf"/>
</dbReference>
<dbReference type="InterPro" id="IPR039247">
    <property type="entry name" value="KhpB"/>
</dbReference>
<dbReference type="EMBL" id="MHUC01000039">
    <property type="protein sequence ID" value="OHA70035.1"/>
    <property type="molecule type" value="Genomic_DNA"/>
</dbReference>
<evidence type="ECO:0000313" key="4">
    <source>
        <dbReference type="Proteomes" id="UP000177078"/>
    </source>
</evidence>
<comment type="caution">
    <text evidence="3">The sequence shown here is derived from an EMBL/GenBank/DDBJ whole genome shotgun (WGS) entry which is preliminary data.</text>
</comment>